<dbReference type="Proteomes" id="UP001470230">
    <property type="component" value="Unassembled WGS sequence"/>
</dbReference>
<dbReference type="PIRSF" id="PIRSF000538">
    <property type="entry name" value="GlpK"/>
    <property type="match status" value="1"/>
</dbReference>
<reference evidence="9 10" key="1">
    <citation type="submission" date="2024-04" db="EMBL/GenBank/DDBJ databases">
        <title>Tritrichomonas musculus Genome.</title>
        <authorList>
            <person name="Alves-Ferreira E."/>
            <person name="Grigg M."/>
            <person name="Lorenzi H."/>
            <person name="Galac M."/>
        </authorList>
    </citation>
    <scope>NUCLEOTIDE SEQUENCE [LARGE SCALE GENOMIC DNA]</scope>
    <source>
        <strain evidence="9 10">EAF2021</strain>
    </source>
</reference>
<dbReference type="Gene3D" id="3.30.420.40">
    <property type="match status" value="2"/>
</dbReference>
<evidence type="ECO:0000256" key="3">
    <source>
        <dbReference type="ARBA" id="ARBA00012099"/>
    </source>
</evidence>
<proteinExistence type="inferred from homology"/>
<dbReference type="PANTHER" id="PTHR43095">
    <property type="entry name" value="SUGAR KINASE"/>
    <property type="match status" value="1"/>
</dbReference>
<dbReference type="PROSITE" id="PS00445">
    <property type="entry name" value="FGGY_KINASES_2"/>
    <property type="match status" value="1"/>
</dbReference>
<evidence type="ECO:0000313" key="9">
    <source>
        <dbReference type="EMBL" id="KAK8898679.1"/>
    </source>
</evidence>
<dbReference type="Pfam" id="PF02782">
    <property type="entry name" value="FGGY_C"/>
    <property type="match status" value="1"/>
</dbReference>
<evidence type="ECO:0000256" key="6">
    <source>
        <dbReference type="RuleBase" id="RU003733"/>
    </source>
</evidence>
<dbReference type="EC" id="2.7.1.30" evidence="3"/>
<dbReference type="InterPro" id="IPR050406">
    <property type="entry name" value="FGGY_Carb_Kinase"/>
</dbReference>
<keyword evidence="4 6" id="KW-0808">Transferase</keyword>
<dbReference type="InterPro" id="IPR018484">
    <property type="entry name" value="FGGY_N"/>
</dbReference>
<evidence type="ECO:0000313" key="10">
    <source>
        <dbReference type="Proteomes" id="UP001470230"/>
    </source>
</evidence>
<evidence type="ECO:0000259" key="7">
    <source>
        <dbReference type="Pfam" id="PF00370"/>
    </source>
</evidence>
<dbReference type="PROSITE" id="PS00933">
    <property type="entry name" value="FGGY_KINASES_1"/>
    <property type="match status" value="1"/>
</dbReference>
<dbReference type="Pfam" id="PF00370">
    <property type="entry name" value="FGGY_N"/>
    <property type="match status" value="1"/>
</dbReference>
<evidence type="ECO:0000256" key="1">
    <source>
        <dbReference type="ARBA" id="ARBA00005190"/>
    </source>
</evidence>
<evidence type="ECO:0000256" key="4">
    <source>
        <dbReference type="ARBA" id="ARBA00022679"/>
    </source>
</evidence>
<comment type="caution">
    <text evidence="9">The sequence shown here is derived from an EMBL/GenBank/DDBJ whole genome shotgun (WGS) entry which is preliminary data.</text>
</comment>
<evidence type="ECO:0000256" key="5">
    <source>
        <dbReference type="ARBA" id="ARBA00022777"/>
    </source>
</evidence>
<name>A0ABR2L5Q2_9EUKA</name>
<dbReference type="PANTHER" id="PTHR43095:SF2">
    <property type="entry name" value="GLUCONOKINASE"/>
    <property type="match status" value="1"/>
</dbReference>
<sequence>MSYIIGIDIGTTATKGLLYDFDGKEICSKDHGYPLIQDEIDQAEEDPALIFECVEDIIKDLSHRANGHIAAISWSSQMHSLIGLDRDKNPITNTITWADNRSKYEVAQAKEDGLGMRIYNLTGIPIHPMAPVYKLLWLKKEKPSLFSQVRYWVGIKEYVLYRLNGKFNIDVAMAAGTGLLNIESLQWDKELLGLTSITEDQLPTIVSTTSILPNIHPELIKKLGLSDDTKLVAGASDGYLSTIGVGVIGNQEFVMNVGTSGAIRTLSKKPDLDEKARNFCYAAANDQFLLGGPVNNGGIIYEWAKKALFDYDENINLIELAKNVPAGSNGLIFHPYLGGERAPLWNSDARGSFIGLNRSHKKQHFARSVLEGIVMNLFDAALPMFENSGRPEYIRVTGGFMGSEFIRQLVANVFNVPIISMKTHESGTLAAMFLARLALGISKDFEDIKKYAFDDKIYKPDQKEVAIYQELFPLYQQLVNQIESSYTQIADFQKKHPEL</sequence>
<keyword evidence="5 6" id="KW-0418">Kinase</keyword>
<dbReference type="InterPro" id="IPR018485">
    <property type="entry name" value="FGGY_C"/>
</dbReference>
<keyword evidence="10" id="KW-1185">Reference proteome</keyword>
<accession>A0ABR2L5Q2</accession>
<comment type="pathway">
    <text evidence="1">Polyol metabolism; glycerol degradation via glycerol kinase pathway; sn-glycerol 3-phosphate from glycerol: step 1/1.</text>
</comment>
<organism evidence="9 10">
    <name type="scientific">Tritrichomonas musculus</name>
    <dbReference type="NCBI Taxonomy" id="1915356"/>
    <lineage>
        <taxon>Eukaryota</taxon>
        <taxon>Metamonada</taxon>
        <taxon>Parabasalia</taxon>
        <taxon>Tritrichomonadida</taxon>
        <taxon>Tritrichomonadidae</taxon>
        <taxon>Tritrichomonas</taxon>
    </lineage>
</organism>
<dbReference type="EMBL" id="JAPFFF010000001">
    <property type="protein sequence ID" value="KAK8898679.1"/>
    <property type="molecule type" value="Genomic_DNA"/>
</dbReference>
<feature type="domain" description="Carbohydrate kinase FGGY N-terminal" evidence="7">
    <location>
        <begin position="3"/>
        <end position="244"/>
    </location>
</feature>
<dbReference type="InterPro" id="IPR000577">
    <property type="entry name" value="Carb_kinase_FGGY"/>
</dbReference>
<evidence type="ECO:0000256" key="2">
    <source>
        <dbReference type="ARBA" id="ARBA00009156"/>
    </source>
</evidence>
<feature type="domain" description="Carbohydrate kinase FGGY C-terminal" evidence="8">
    <location>
        <begin position="255"/>
        <end position="437"/>
    </location>
</feature>
<dbReference type="CDD" id="cd07770">
    <property type="entry name" value="ASKHA_NBD_FGGY_GntK"/>
    <property type="match status" value="1"/>
</dbReference>
<dbReference type="InterPro" id="IPR043129">
    <property type="entry name" value="ATPase_NBD"/>
</dbReference>
<dbReference type="SUPFAM" id="SSF53067">
    <property type="entry name" value="Actin-like ATPase domain"/>
    <property type="match status" value="2"/>
</dbReference>
<protein>
    <recommendedName>
        <fullName evidence="3">glycerol kinase</fullName>
        <ecNumber evidence="3">2.7.1.30</ecNumber>
    </recommendedName>
</protein>
<comment type="similarity">
    <text evidence="2 6">Belongs to the FGGY kinase family.</text>
</comment>
<dbReference type="InterPro" id="IPR018483">
    <property type="entry name" value="Carb_kinase_FGGY_CS"/>
</dbReference>
<evidence type="ECO:0000259" key="8">
    <source>
        <dbReference type="Pfam" id="PF02782"/>
    </source>
</evidence>
<gene>
    <name evidence="9" type="ORF">M9Y10_000971</name>
</gene>